<protein>
    <recommendedName>
        <fullName evidence="3">Lipase</fullName>
    </recommendedName>
</protein>
<dbReference type="Gene3D" id="2.60.120.1360">
    <property type="match status" value="1"/>
</dbReference>
<proteinExistence type="predicted"/>
<evidence type="ECO:0000313" key="2">
    <source>
        <dbReference type="Proteomes" id="UP000249891"/>
    </source>
</evidence>
<dbReference type="Proteomes" id="UP000249891">
    <property type="component" value="Unassembled WGS sequence"/>
</dbReference>
<dbReference type="SUPFAM" id="SSF52266">
    <property type="entry name" value="SGNH hydrolase"/>
    <property type="match status" value="1"/>
</dbReference>
<organism evidence="1 2">
    <name type="scientific">Capnocytophaga ochracea</name>
    <dbReference type="NCBI Taxonomy" id="1018"/>
    <lineage>
        <taxon>Bacteria</taxon>
        <taxon>Pseudomonadati</taxon>
        <taxon>Bacteroidota</taxon>
        <taxon>Flavobacteriia</taxon>
        <taxon>Flavobacteriales</taxon>
        <taxon>Flavobacteriaceae</taxon>
        <taxon>Capnocytophaga</taxon>
    </lineage>
</organism>
<accession>A0A2X2RTR1</accession>
<dbReference type="AlphaFoldDB" id="A0A2X2RTR1"/>
<dbReference type="EMBL" id="UARG01000017">
    <property type="protein sequence ID" value="SQA77665.1"/>
    <property type="molecule type" value="Genomic_DNA"/>
</dbReference>
<evidence type="ECO:0000313" key="1">
    <source>
        <dbReference type="EMBL" id="SQA77665.1"/>
    </source>
</evidence>
<dbReference type="RefSeq" id="WP_009422526.1">
    <property type="nucleotide sequence ID" value="NZ_CP110229.1"/>
</dbReference>
<dbReference type="GO" id="GO:0016788">
    <property type="term" value="F:hydrolase activity, acting on ester bonds"/>
    <property type="evidence" value="ECO:0007669"/>
    <property type="project" value="UniProtKB-ARBA"/>
</dbReference>
<dbReference type="InterPro" id="IPR036514">
    <property type="entry name" value="SGNH_hydro_sf"/>
</dbReference>
<evidence type="ECO:0008006" key="3">
    <source>
        <dbReference type="Google" id="ProtNLM"/>
    </source>
</evidence>
<reference evidence="1 2" key="1">
    <citation type="submission" date="2018-06" db="EMBL/GenBank/DDBJ databases">
        <authorList>
            <consortium name="Pathogen Informatics"/>
            <person name="Doyle S."/>
        </authorList>
    </citation>
    <scope>NUCLEOTIDE SEQUENCE [LARGE SCALE GENOMIC DNA]</scope>
    <source>
        <strain evidence="1 2">NCTC11546</strain>
    </source>
</reference>
<gene>
    <name evidence="1" type="ORF">NCTC11546_00879</name>
</gene>
<dbReference type="Gene3D" id="3.40.50.1110">
    <property type="entry name" value="SGNH hydrolase"/>
    <property type="match status" value="1"/>
</dbReference>
<name>A0A2X2RTR1_CAPOC</name>
<sequence>MQPKKILLFIVGVLVALFTMTLFSSYHTTAKGMVREGIVFGDAMLRYPTPDILGMLFKGEEENNKVDELIKDTKTIVDEKTENLAKKDTIVKDTVQTSETNIEGKIYYPGNHTDYIRRLKEKLCQPTCQIVHYGDSQIEGDRITGYVRNRLQLAYTGGGPGFIPIKVVYSQNSVDIIASPNWTRYAFFDRKQRKTVAHDKYGLFSTFSRFTNYVSNTADTTALPVAKASFTIKPSDKSYARLRNYTRFGLHYGNAMAKVKIRVYQDGNILRIDTLISDGKYHNYKLNFASTPKELKVELEGKISPDFYGITLDASSGVRMDNVAMRGEAGRIFTRMNYEHFRQMSADRKPDIFIFQYGGNTIPYMKTDQQLQEYVNALIFNIKWVKRANPNAMFMLLGPGDMTTSRNGQLITYPFVPKMNKLMKEEALKNGIAYFSIFEAMGGENSMTAWVKKGMAVSDYVHFTPQGTKLISEVFYQCLLNDLATVQ</sequence>